<dbReference type="InterPro" id="IPR052684">
    <property type="entry name" value="Podoplanin_domain"/>
</dbReference>
<dbReference type="GO" id="GO:1901731">
    <property type="term" value="P:positive regulation of platelet aggregation"/>
    <property type="evidence" value="ECO:0000318"/>
    <property type="project" value="GO_Central"/>
</dbReference>
<evidence type="ECO:0000256" key="1">
    <source>
        <dbReference type="SAM" id="MobiDB-lite"/>
    </source>
</evidence>
<feature type="region of interest" description="Disordered" evidence="1">
    <location>
        <begin position="20"/>
        <end position="99"/>
    </location>
</feature>
<dbReference type="GO" id="GO:0007155">
    <property type="term" value="P:cell adhesion"/>
    <property type="evidence" value="ECO:0000318"/>
    <property type="project" value="GO_Central"/>
</dbReference>
<feature type="transmembrane region" description="Helical" evidence="2">
    <location>
        <begin position="141"/>
        <end position="163"/>
    </location>
</feature>
<proteinExistence type="predicted"/>
<sequence>MMKITLLLLLTLTGPFCTFTQASPTTPPTSLETTSEPKPSETSPPVASTQTPVSETTEKMPVMTAGVPAASTAPQVTQTEPAASTAAAAESTKAGTEVKNDTEATIGAATDHVVGTTDEDGKESPSPVNIVDEEGMGTGQVVGIVIGALIGVIVVIAIIILVVRRMGQYSPAKKRKPQKQDSILISPLKRKARQEEKKKKSGKF</sequence>
<feature type="compositionally biased region" description="Low complexity" evidence="1">
    <location>
        <begin position="77"/>
        <end position="95"/>
    </location>
</feature>
<dbReference type="PANTHER" id="PTHR47390:SF1">
    <property type="entry name" value="PODOPLANIN"/>
    <property type="match status" value="1"/>
</dbReference>
<reference evidence="5" key="1">
    <citation type="submission" date="2025-08" db="UniProtKB">
        <authorList>
            <consortium name="RefSeq"/>
        </authorList>
    </citation>
    <scope>IDENTIFICATION</scope>
    <source>
        <strain evidence="5">Tuebingen</strain>
        <tissue evidence="5">Fibroblasts and whole tissue</tissue>
    </source>
</reference>
<dbReference type="OrthoDB" id="8965074at2759"/>
<dbReference type="PANTHER" id="PTHR47390">
    <property type="entry name" value="PODOPLANIN"/>
    <property type="match status" value="1"/>
</dbReference>
<dbReference type="RefSeq" id="XP_005167102.1">
    <property type="nucleotide sequence ID" value="XM_005167045.5"/>
</dbReference>
<dbReference type="AGR" id="ZFIN:ZDB-GENE-030131-4106"/>
<dbReference type="AlphaFoldDB" id="A0A8M2BEI0"/>
<dbReference type="GeneID" id="564557"/>
<keyword evidence="2" id="KW-0472">Membrane</keyword>
<evidence type="ECO:0000256" key="2">
    <source>
        <dbReference type="SAM" id="Phobius"/>
    </source>
</evidence>
<dbReference type="ZFIN" id="ZDB-GENE-030131-4106">
    <property type="gene designation" value="si:ch211-156j16.1"/>
</dbReference>
<keyword evidence="3" id="KW-0732">Signal</keyword>
<dbReference type="Proteomes" id="UP000000437">
    <property type="component" value="Chromosome 8"/>
</dbReference>
<keyword evidence="2" id="KW-0812">Transmembrane</keyword>
<feature type="signal peptide" evidence="3">
    <location>
        <begin position="1"/>
        <end position="22"/>
    </location>
</feature>
<dbReference type="GO" id="GO:0016477">
    <property type="term" value="P:cell migration"/>
    <property type="evidence" value="ECO:0000318"/>
    <property type="project" value="GO_Central"/>
</dbReference>
<keyword evidence="4" id="KW-1185">Reference proteome</keyword>
<keyword evidence="2" id="KW-1133">Transmembrane helix</keyword>
<gene>
    <name evidence="5 6" type="primary">si:ch211-156j16.1</name>
    <name evidence="5" type="synonym">fc72g03</name>
    <name evidence="5" type="synonym">im:7049455</name>
    <name evidence="5" type="synonym">wu:fc72g03</name>
</gene>
<dbReference type="FunCoup" id="A0A8M2BEI0">
    <property type="interactions" value="1"/>
</dbReference>
<feature type="region of interest" description="Disordered" evidence="1">
    <location>
        <begin position="170"/>
        <end position="204"/>
    </location>
</feature>
<evidence type="ECO:0000313" key="5">
    <source>
        <dbReference type="RefSeq" id="XP_005167102.1"/>
    </source>
</evidence>
<accession>A0A8M2BEI0</accession>
<organism evidence="4 5">
    <name type="scientific">Danio rerio</name>
    <name type="common">Zebrafish</name>
    <name type="synonym">Brachydanio rerio</name>
    <dbReference type="NCBI Taxonomy" id="7955"/>
    <lineage>
        <taxon>Eukaryota</taxon>
        <taxon>Metazoa</taxon>
        <taxon>Chordata</taxon>
        <taxon>Craniata</taxon>
        <taxon>Vertebrata</taxon>
        <taxon>Euteleostomi</taxon>
        <taxon>Actinopterygii</taxon>
        <taxon>Neopterygii</taxon>
        <taxon>Teleostei</taxon>
        <taxon>Ostariophysi</taxon>
        <taxon>Cypriniformes</taxon>
        <taxon>Danionidae</taxon>
        <taxon>Danioninae</taxon>
        <taxon>Danio</taxon>
    </lineage>
</organism>
<evidence type="ECO:0000313" key="6">
    <source>
        <dbReference type="ZFIN" id="ZDB-GENE-030131-4106"/>
    </source>
</evidence>
<protein>
    <submittedName>
        <fullName evidence="5">Podoplanin isoform X1</fullName>
    </submittedName>
</protein>
<feature type="compositionally biased region" description="Polar residues" evidence="1">
    <location>
        <begin position="46"/>
        <end position="55"/>
    </location>
</feature>
<evidence type="ECO:0000313" key="4">
    <source>
        <dbReference type="Proteomes" id="UP000000437"/>
    </source>
</evidence>
<feature type="chain" id="PRO_5035478840" evidence="3">
    <location>
        <begin position="23"/>
        <end position="204"/>
    </location>
</feature>
<feature type="compositionally biased region" description="Low complexity" evidence="1">
    <location>
        <begin position="28"/>
        <end position="45"/>
    </location>
</feature>
<dbReference type="Pfam" id="PF05808">
    <property type="entry name" value="Podoplanin"/>
    <property type="match status" value="1"/>
</dbReference>
<dbReference type="GO" id="GO:0007165">
    <property type="term" value="P:signal transduction"/>
    <property type="evidence" value="ECO:0000318"/>
    <property type="project" value="GO_Central"/>
</dbReference>
<evidence type="ECO:0000256" key="3">
    <source>
        <dbReference type="SAM" id="SignalP"/>
    </source>
</evidence>
<name>A0A8M2BEI0_DANRE</name>